<dbReference type="Gene3D" id="1.10.10.10">
    <property type="entry name" value="Winged helix-like DNA-binding domain superfamily/Winged helix DNA-binding domain"/>
    <property type="match status" value="1"/>
</dbReference>
<dbReference type="SMART" id="SM00448">
    <property type="entry name" value="REC"/>
    <property type="match status" value="1"/>
</dbReference>
<dbReference type="PANTHER" id="PTHR48111:SF2">
    <property type="entry name" value="RESPONSE REGULATOR SAER"/>
    <property type="match status" value="1"/>
</dbReference>
<dbReference type="InterPro" id="IPR011006">
    <property type="entry name" value="CheY-like_superfamily"/>
</dbReference>
<dbReference type="Gene3D" id="6.10.250.690">
    <property type="match status" value="1"/>
</dbReference>
<gene>
    <name evidence="10" type="ORF">C7U55_07505</name>
</gene>
<sequence length="230" mass="26790">MKEKIMIVDDHEEIREVIQVLLSNEGYQIIEAQNGKEALELLDETIDLIILDVMMPEMNGYQVCLLVREKTNAPILFLTAKGQESDKTLGFSSGGDDYLTKPFSYNELNARVKALLRRYHVYQGKERHEENTIQIIGDLEINQSKKEVRRQGKKLALTDLEYEILGYLLLNRKQVISASQLFEAIWHENYYYGANNTIMVHIRNLRKKIEHDPQDPQIIKTVWGKGYYID</sequence>
<dbReference type="GO" id="GO:0006355">
    <property type="term" value="P:regulation of DNA-templated transcription"/>
    <property type="evidence" value="ECO:0007669"/>
    <property type="project" value="InterPro"/>
</dbReference>
<dbReference type="CDD" id="cd17574">
    <property type="entry name" value="REC_OmpR"/>
    <property type="match status" value="1"/>
</dbReference>
<dbReference type="EMBL" id="PYLP01000008">
    <property type="protein sequence ID" value="PST40166.1"/>
    <property type="molecule type" value="Genomic_DNA"/>
</dbReference>
<dbReference type="Proteomes" id="UP000241201">
    <property type="component" value="Unassembled WGS sequence"/>
</dbReference>
<evidence type="ECO:0000256" key="3">
    <source>
        <dbReference type="ARBA" id="ARBA00023015"/>
    </source>
</evidence>
<evidence type="ECO:0000256" key="7">
    <source>
        <dbReference type="PROSITE-ProRule" id="PRU01091"/>
    </source>
</evidence>
<proteinExistence type="predicted"/>
<keyword evidence="11" id="KW-1185">Reference proteome</keyword>
<dbReference type="SUPFAM" id="SSF52172">
    <property type="entry name" value="CheY-like"/>
    <property type="match status" value="1"/>
</dbReference>
<evidence type="ECO:0000256" key="6">
    <source>
        <dbReference type="PROSITE-ProRule" id="PRU00169"/>
    </source>
</evidence>
<dbReference type="CDD" id="cd00383">
    <property type="entry name" value="trans_reg_C"/>
    <property type="match status" value="1"/>
</dbReference>
<dbReference type="Pfam" id="PF00486">
    <property type="entry name" value="Trans_reg_C"/>
    <property type="match status" value="1"/>
</dbReference>
<dbReference type="InterPro" id="IPR039420">
    <property type="entry name" value="WalR-like"/>
</dbReference>
<keyword evidence="2" id="KW-0902">Two-component regulatory system</keyword>
<feature type="modified residue" description="4-aspartylphosphate" evidence="6">
    <location>
        <position position="52"/>
    </location>
</feature>
<dbReference type="PROSITE" id="PS51755">
    <property type="entry name" value="OMPR_PHOB"/>
    <property type="match status" value="1"/>
</dbReference>
<organism evidence="10 11">
    <name type="scientific">Faecalibacillus faecis</name>
    <dbReference type="NCBI Taxonomy" id="1982628"/>
    <lineage>
        <taxon>Bacteria</taxon>
        <taxon>Bacillati</taxon>
        <taxon>Bacillota</taxon>
        <taxon>Erysipelotrichia</taxon>
        <taxon>Erysipelotrichales</taxon>
        <taxon>Coprobacillaceae</taxon>
        <taxon>Faecalibacillus</taxon>
    </lineage>
</organism>
<dbReference type="Pfam" id="PF00072">
    <property type="entry name" value="Response_reg"/>
    <property type="match status" value="1"/>
</dbReference>
<dbReference type="InterPro" id="IPR001789">
    <property type="entry name" value="Sig_transdc_resp-reg_receiver"/>
</dbReference>
<evidence type="ECO:0000256" key="1">
    <source>
        <dbReference type="ARBA" id="ARBA00022553"/>
    </source>
</evidence>
<evidence type="ECO:0000313" key="10">
    <source>
        <dbReference type="EMBL" id="PST40166.1"/>
    </source>
</evidence>
<name>A0A2T3FY25_9FIRM</name>
<dbReference type="GeneID" id="77470931"/>
<keyword evidence="3" id="KW-0805">Transcription regulation</keyword>
<feature type="domain" description="Response regulatory" evidence="8">
    <location>
        <begin position="4"/>
        <end position="116"/>
    </location>
</feature>
<dbReference type="SUPFAM" id="SSF46894">
    <property type="entry name" value="C-terminal effector domain of the bipartite response regulators"/>
    <property type="match status" value="1"/>
</dbReference>
<protein>
    <submittedName>
        <fullName evidence="10">DNA-binding response regulator</fullName>
    </submittedName>
</protein>
<dbReference type="InterPro" id="IPR016032">
    <property type="entry name" value="Sig_transdc_resp-reg_C-effctor"/>
</dbReference>
<dbReference type="SMART" id="SM00862">
    <property type="entry name" value="Trans_reg_C"/>
    <property type="match status" value="1"/>
</dbReference>
<evidence type="ECO:0000256" key="4">
    <source>
        <dbReference type="ARBA" id="ARBA00023125"/>
    </source>
</evidence>
<dbReference type="GO" id="GO:0000156">
    <property type="term" value="F:phosphorelay response regulator activity"/>
    <property type="evidence" value="ECO:0007669"/>
    <property type="project" value="TreeGrafter"/>
</dbReference>
<dbReference type="GO" id="GO:0032993">
    <property type="term" value="C:protein-DNA complex"/>
    <property type="evidence" value="ECO:0007669"/>
    <property type="project" value="TreeGrafter"/>
</dbReference>
<keyword evidence="4 7" id="KW-0238">DNA-binding</keyword>
<dbReference type="PANTHER" id="PTHR48111">
    <property type="entry name" value="REGULATOR OF RPOS"/>
    <property type="match status" value="1"/>
</dbReference>
<dbReference type="InterPro" id="IPR001867">
    <property type="entry name" value="OmpR/PhoB-type_DNA-bd"/>
</dbReference>
<dbReference type="FunFam" id="1.10.10.10:FF:000018">
    <property type="entry name" value="DNA-binding response regulator ResD"/>
    <property type="match status" value="1"/>
</dbReference>
<dbReference type="PROSITE" id="PS50110">
    <property type="entry name" value="RESPONSE_REGULATORY"/>
    <property type="match status" value="1"/>
</dbReference>
<dbReference type="InterPro" id="IPR036388">
    <property type="entry name" value="WH-like_DNA-bd_sf"/>
</dbReference>
<dbReference type="AlphaFoldDB" id="A0A2T3FY25"/>
<keyword evidence="1 6" id="KW-0597">Phosphoprotein</keyword>
<feature type="DNA-binding region" description="OmpR/PhoB-type" evidence="7">
    <location>
        <begin position="130"/>
        <end position="230"/>
    </location>
</feature>
<evidence type="ECO:0000259" key="9">
    <source>
        <dbReference type="PROSITE" id="PS51755"/>
    </source>
</evidence>
<evidence type="ECO:0000313" key="11">
    <source>
        <dbReference type="Proteomes" id="UP000241201"/>
    </source>
</evidence>
<keyword evidence="5" id="KW-0804">Transcription</keyword>
<accession>A0A2T3FY25</accession>
<evidence type="ECO:0000256" key="5">
    <source>
        <dbReference type="ARBA" id="ARBA00023163"/>
    </source>
</evidence>
<dbReference type="GO" id="GO:0005829">
    <property type="term" value="C:cytosol"/>
    <property type="evidence" value="ECO:0007669"/>
    <property type="project" value="TreeGrafter"/>
</dbReference>
<dbReference type="FunFam" id="3.40.50.2300:FF:000001">
    <property type="entry name" value="DNA-binding response regulator PhoB"/>
    <property type="match status" value="1"/>
</dbReference>
<reference evidence="11" key="1">
    <citation type="submission" date="2018-03" db="EMBL/GenBank/DDBJ databases">
        <title>Lachnoclostridium SNUG30370 gen.nov., sp.nov., isolated from human faeces.</title>
        <authorList>
            <person name="Seo B."/>
            <person name="Jeon K."/>
            <person name="Ko G."/>
        </authorList>
    </citation>
    <scope>NUCLEOTIDE SEQUENCE [LARGE SCALE GENOMIC DNA]</scope>
    <source>
        <strain evidence="11">SNUG30370</strain>
    </source>
</reference>
<feature type="domain" description="OmpR/PhoB-type" evidence="9">
    <location>
        <begin position="130"/>
        <end position="230"/>
    </location>
</feature>
<dbReference type="GO" id="GO:0000976">
    <property type="term" value="F:transcription cis-regulatory region binding"/>
    <property type="evidence" value="ECO:0007669"/>
    <property type="project" value="TreeGrafter"/>
</dbReference>
<comment type="caution">
    <text evidence="10">The sequence shown here is derived from an EMBL/GenBank/DDBJ whole genome shotgun (WGS) entry which is preliminary data.</text>
</comment>
<dbReference type="RefSeq" id="WP_106988046.1">
    <property type="nucleotide sequence ID" value="NZ_DBGCOW010000036.1"/>
</dbReference>
<dbReference type="Gene3D" id="3.40.50.2300">
    <property type="match status" value="1"/>
</dbReference>
<evidence type="ECO:0000256" key="2">
    <source>
        <dbReference type="ARBA" id="ARBA00023012"/>
    </source>
</evidence>
<evidence type="ECO:0000259" key="8">
    <source>
        <dbReference type="PROSITE" id="PS50110"/>
    </source>
</evidence>